<proteinExistence type="predicted"/>
<dbReference type="OrthoDB" id="408631at2759"/>
<organism evidence="1 2">
    <name type="scientific">Armillaria gallica</name>
    <name type="common">Bulbous honey fungus</name>
    <name type="synonym">Armillaria bulbosa</name>
    <dbReference type="NCBI Taxonomy" id="47427"/>
    <lineage>
        <taxon>Eukaryota</taxon>
        <taxon>Fungi</taxon>
        <taxon>Dikarya</taxon>
        <taxon>Basidiomycota</taxon>
        <taxon>Agaricomycotina</taxon>
        <taxon>Agaricomycetes</taxon>
        <taxon>Agaricomycetidae</taxon>
        <taxon>Agaricales</taxon>
        <taxon>Marasmiineae</taxon>
        <taxon>Physalacriaceae</taxon>
        <taxon>Armillaria</taxon>
    </lineage>
</organism>
<gene>
    <name evidence="1" type="ORF">ARMGADRAFT_800895</name>
</gene>
<dbReference type="InParanoid" id="A0A2H3DJQ0"/>
<evidence type="ECO:0000313" key="1">
    <source>
        <dbReference type="EMBL" id="PBK95455.1"/>
    </source>
</evidence>
<name>A0A2H3DJQ0_ARMGA</name>
<dbReference type="SUPFAM" id="SSF53474">
    <property type="entry name" value="alpha/beta-Hydrolases"/>
    <property type="match status" value="1"/>
</dbReference>
<evidence type="ECO:0000313" key="2">
    <source>
        <dbReference type="Proteomes" id="UP000217790"/>
    </source>
</evidence>
<dbReference type="AlphaFoldDB" id="A0A2H3DJQ0"/>
<dbReference type="Proteomes" id="UP000217790">
    <property type="component" value="Unassembled WGS sequence"/>
</dbReference>
<keyword evidence="2" id="KW-1185">Reference proteome</keyword>
<dbReference type="InterPro" id="IPR029058">
    <property type="entry name" value="AB_hydrolase_fold"/>
</dbReference>
<accession>A0A2H3DJQ0</accession>
<dbReference type="EMBL" id="KZ293652">
    <property type="protein sequence ID" value="PBK95455.1"/>
    <property type="molecule type" value="Genomic_DNA"/>
</dbReference>
<sequence>MRCRRIVCLSTYIGRMGRLLKIHCQWMYGGGFSAGEYNPAFHLCLFGQLPPGHSHYLVNYNCRSTSGVRDVLTASEWVQQNIGLFGGGKTKSRFSEKVQEHR</sequence>
<protein>
    <submittedName>
        <fullName evidence="1">Uncharacterized protein</fullName>
    </submittedName>
</protein>
<reference evidence="2" key="1">
    <citation type="journal article" date="2017" name="Nat. Ecol. Evol.">
        <title>Genome expansion and lineage-specific genetic innovations in the forest pathogenic fungi Armillaria.</title>
        <authorList>
            <person name="Sipos G."/>
            <person name="Prasanna A.N."/>
            <person name="Walter M.C."/>
            <person name="O'Connor E."/>
            <person name="Balint B."/>
            <person name="Krizsan K."/>
            <person name="Kiss B."/>
            <person name="Hess J."/>
            <person name="Varga T."/>
            <person name="Slot J."/>
            <person name="Riley R."/>
            <person name="Boka B."/>
            <person name="Rigling D."/>
            <person name="Barry K."/>
            <person name="Lee J."/>
            <person name="Mihaltcheva S."/>
            <person name="LaButti K."/>
            <person name="Lipzen A."/>
            <person name="Waldron R."/>
            <person name="Moloney N.M."/>
            <person name="Sperisen C."/>
            <person name="Kredics L."/>
            <person name="Vagvoelgyi C."/>
            <person name="Patrignani A."/>
            <person name="Fitzpatrick D."/>
            <person name="Nagy I."/>
            <person name="Doyle S."/>
            <person name="Anderson J.B."/>
            <person name="Grigoriev I.V."/>
            <person name="Gueldener U."/>
            <person name="Muensterkoetter M."/>
            <person name="Nagy L.G."/>
        </authorList>
    </citation>
    <scope>NUCLEOTIDE SEQUENCE [LARGE SCALE GENOMIC DNA]</scope>
    <source>
        <strain evidence="2">Ar21-2</strain>
    </source>
</reference>